<evidence type="ECO:0000313" key="2">
    <source>
        <dbReference type="EMBL" id="CAG6478969.1"/>
    </source>
</evidence>
<protein>
    <submittedName>
        <fullName evidence="2">(northern house mosquito) hypothetical protein</fullName>
    </submittedName>
</protein>
<sequence length="158" mass="18461">MTNLLHQQFVVVTSYPGFSSKECNRNCQNQKHDDVATFVLQNDFVREDRKDANHHHLEEDEASEDSHVHWTTLINANDQQNRQNYIGQRRSHHKPKSCQNNCKKMSNRKPNNLTRKSPQPHHYVQRLRPGPGWPEFGLQKSQKCHPSTRSASQAPERC</sequence>
<feature type="region of interest" description="Disordered" evidence="1">
    <location>
        <begin position="86"/>
        <end position="158"/>
    </location>
</feature>
<dbReference type="EMBL" id="HBUE01084234">
    <property type="protein sequence ID" value="CAG6478969.1"/>
    <property type="molecule type" value="Transcribed_RNA"/>
</dbReference>
<accession>A0A8D8BRN8</accession>
<name>A0A8D8BRN8_CULPI</name>
<feature type="compositionally biased region" description="Polar residues" evidence="1">
    <location>
        <begin position="139"/>
        <end position="158"/>
    </location>
</feature>
<proteinExistence type="predicted"/>
<dbReference type="AlphaFoldDB" id="A0A8D8BRN8"/>
<reference evidence="2" key="1">
    <citation type="submission" date="2021-05" db="EMBL/GenBank/DDBJ databases">
        <authorList>
            <person name="Alioto T."/>
            <person name="Alioto T."/>
            <person name="Gomez Garrido J."/>
        </authorList>
    </citation>
    <scope>NUCLEOTIDE SEQUENCE</scope>
</reference>
<evidence type="ECO:0000256" key="1">
    <source>
        <dbReference type="SAM" id="MobiDB-lite"/>
    </source>
</evidence>
<feature type="compositionally biased region" description="Polar residues" evidence="1">
    <location>
        <begin position="97"/>
        <end position="117"/>
    </location>
</feature>
<organism evidence="2">
    <name type="scientific">Culex pipiens</name>
    <name type="common">House mosquito</name>
    <dbReference type="NCBI Taxonomy" id="7175"/>
    <lineage>
        <taxon>Eukaryota</taxon>
        <taxon>Metazoa</taxon>
        <taxon>Ecdysozoa</taxon>
        <taxon>Arthropoda</taxon>
        <taxon>Hexapoda</taxon>
        <taxon>Insecta</taxon>
        <taxon>Pterygota</taxon>
        <taxon>Neoptera</taxon>
        <taxon>Endopterygota</taxon>
        <taxon>Diptera</taxon>
        <taxon>Nematocera</taxon>
        <taxon>Culicoidea</taxon>
        <taxon>Culicidae</taxon>
        <taxon>Culicinae</taxon>
        <taxon>Culicini</taxon>
        <taxon>Culex</taxon>
        <taxon>Culex</taxon>
    </lineage>
</organism>